<evidence type="ECO:0000256" key="2">
    <source>
        <dbReference type="SAM" id="Phobius"/>
    </source>
</evidence>
<feature type="transmembrane region" description="Helical" evidence="2">
    <location>
        <begin position="255"/>
        <end position="275"/>
    </location>
</feature>
<dbReference type="Pfam" id="PF16010">
    <property type="entry name" value="CDH-cyt"/>
    <property type="match status" value="1"/>
</dbReference>
<evidence type="ECO:0000256" key="3">
    <source>
        <dbReference type="SAM" id="SignalP"/>
    </source>
</evidence>
<dbReference type="Proteomes" id="UP001392437">
    <property type="component" value="Unassembled WGS sequence"/>
</dbReference>
<feature type="region of interest" description="Disordered" evidence="1">
    <location>
        <begin position="417"/>
        <end position="441"/>
    </location>
</feature>
<keyword evidence="2" id="KW-0472">Membrane</keyword>
<dbReference type="CDD" id="cd08760">
    <property type="entry name" value="Cyt_b561_FRRS1_like"/>
    <property type="match status" value="1"/>
</dbReference>
<gene>
    <name evidence="5" type="ORF">PG999_013108</name>
</gene>
<feature type="transmembrane region" description="Helical" evidence="2">
    <location>
        <begin position="389"/>
        <end position="408"/>
    </location>
</feature>
<comment type="caution">
    <text evidence="5">The sequence shown here is derived from an EMBL/GenBank/DDBJ whole genome shotgun (WGS) entry which is preliminary data.</text>
</comment>
<dbReference type="SUPFAM" id="SSF49344">
    <property type="entry name" value="CBD9-like"/>
    <property type="match status" value="1"/>
</dbReference>
<feature type="region of interest" description="Disordered" evidence="1">
    <location>
        <begin position="197"/>
        <end position="238"/>
    </location>
</feature>
<dbReference type="AlphaFoldDB" id="A0AAW0QIS4"/>
<evidence type="ECO:0000256" key="1">
    <source>
        <dbReference type="SAM" id="MobiDB-lite"/>
    </source>
</evidence>
<evidence type="ECO:0000259" key="4">
    <source>
        <dbReference type="SMART" id="SM00664"/>
    </source>
</evidence>
<evidence type="ECO:0000313" key="5">
    <source>
        <dbReference type="EMBL" id="KAK8097164.1"/>
    </source>
</evidence>
<feature type="transmembrane region" description="Helical" evidence="2">
    <location>
        <begin position="358"/>
        <end position="377"/>
    </location>
</feature>
<feature type="compositionally biased region" description="Gly residues" evidence="1">
    <location>
        <begin position="209"/>
        <end position="224"/>
    </location>
</feature>
<keyword evidence="6" id="KW-1185">Reference proteome</keyword>
<keyword evidence="2" id="KW-0812">Transmembrane</keyword>
<organism evidence="5 6">
    <name type="scientific">Apiospora kogelbergensis</name>
    <dbReference type="NCBI Taxonomy" id="1337665"/>
    <lineage>
        <taxon>Eukaryota</taxon>
        <taxon>Fungi</taxon>
        <taxon>Dikarya</taxon>
        <taxon>Ascomycota</taxon>
        <taxon>Pezizomycotina</taxon>
        <taxon>Sordariomycetes</taxon>
        <taxon>Xylariomycetidae</taxon>
        <taxon>Amphisphaeriales</taxon>
        <taxon>Apiosporaceae</taxon>
        <taxon>Apiospora</taxon>
    </lineage>
</organism>
<dbReference type="Gene3D" id="2.60.40.1210">
    <property type="entry name" value="Cellobiose dehydrogenase, cytochrome domain"/>
    <property type="match status" value="1"/>
</dbReference>
<dbReference type="CDD" id="cd09630">
    <property type="entry name" value="CDH_like_cytochrome"/>
    <property type="match status" value="1"/>
</dbReference>
<feature type="signal peptide" evidence="3">
    <location>
        <begin position="1"/>
        <end position="22"/>
    </location>
</feature>
<protein>
    <submittedName>
        <fullName evidence="5">Cellobiose dehydrogenase</fullName>
    </submittedName>
</protein>
<dbReference type="InterPro" id="IPR005018">
    <property type="entry name" value="DOMON_domain"/>
</dbReference>
<keyword evidence="3" id="KW-0732">Signal</keyword>
<keyword evidence="2" id="KW-1133">Transmembrane helix</keyword>
<feature type="domain" description="DOMON" evidence="4">
    <location>
        <begin position="63"/>
        <end position="159"/>
    </location>
</feature>
<evidence type="ECO:0000313" key="6">
    <source>
        <dbReference type="Proteomes" id="UP001392437"/>
    </source>
</evidence>
<feature type="compositionally biased region" description="Basic and acidic residues" evidence="1">
    <location>
        <begin position="431"/>
        <end position="441"/>
    </location>
</feature>
<dbReference type="EMBL" id="JAQQWP010000010">
    <property type="protein sequence ID" value="KAK8097164.1"/>
    <property type="molecule type" value="Genomic_DNA"/>
</dbReference>
<dbReference type="InterPro" id="IPR015920">
    <property type="entry name" value="Cellobiose_DH-like_cyt"/>
</dbReference>
<reference evidence="5 6" key="1">
    <citation type="submission" date="2023-01" db="EMBL/GenBank/DDBJ databases">
        <title>Analysis of 21 Apiospora genomes using comparative genomics revels a genus with tremendous synthesis potential of carbohydrate active enzymes and secondary metabolites.</title>
        <authorList>
            <person name="Sorensen T."/>
        </authorList>
    </citation>
    <scope>NUCLEOTIDE SEQUENCE [LARGE SCALE GENOMIC DNA]</scope>
    <source>
        <strain evidence="5 6">CBS 117206</strain>
    </source>
</reference>
<name>A0AAW0QIS4_9PEZI</name>
<dbReference type="Gene3D" id="1.20.120.1770">
    <property type="match status" value="1"/>
</dbReference>
<proteinExistence type="predicted"/>
<dbReference type="SMART" id="SM00664">
    <property type="entry name" value="DoH"/>
    <property type="match status" value="1"/>
</dbReference>
<dbReference type="PANTHER" id="PTHR47797:SF4">
    <property type="entry name" value="DOMON DOMAIN-CONTAINING PROTEIN"/>
    <property type="match status" value="1"/>
</dbReference>
<feature type="transmembrane region" description="Helical" evidence="2">
    <location>
        <begin position="282"/>
        <end position="302"/>
    </location>
</feature>
<sequence length="441" mass="46009">MFSLQRSAVLSALASYATLTHAATQQTCPTTDVCFAVGVPQQSASSGSGNIYFQIQGPTTYSWIALATGTRMADSNMFVMYQDGNGNVTISPRAGTNHQMPVLDTSSTAAKLTLLAGSGVVDGGKTMRANVACSNCNSWSGGGSMQLSSTSSPWIAAWKAGDSLATTDKDASISRHDDVGSWSYDLTKATIASDANPFVDAGGRSSSGPNGGGASGGGNGGGPDSTGPGVIPSSGAGGFQSAREEITRLQRAHGIIMALVFVVFYPVGSIVMPLLGKWMVHAAFQFFNFVLMWVGFGLGYVLSQKTFMNVASIQGFRETHTLFGAVIVCLMILQPIGGSLHHMYYVKHQRRGIVSHVHIWYGRILMLLGVINGGLGIELVRNGGGGGTGLIVAYSVIAGVIGLLYIAVKGFSSFRKRRGGDARGPGAVADRPARKEMSNAS</sequence>
<dbReference type="PANTHER" id="PTHR47797">
    <property type="entry name" value="DEHYDROGENASE, PUTATIVE (AFU_ORTHOLOGUE AFUA_8G05805)-RELATED"/>
    <property type="match status" value="1"/>
</dbReference>
<feature type="chain" id="PRO_5043822066" evidence="3">
    <location>
        <begin position="23"/>
        <end position="441"/>
    </location>
</feature>
<feature type="transmembrane region" description="Helical" evidence="2">
    <location>
        <begin position="322"/>
        <end position="346"/>
    </location>
</feature>
<accession>A0AAW0QIS4</accession>